<keyword evidence="4" id="KW-1185">Reference proteome</keyword>
<name>A0ABX1QN77_9PROT</name>
<accession>A0ABX1QN77</accession>
<dbReference type="RefSeq" id="WP_169116421.1">
    <property type="nucleotide sequence ID" value="NZ_JAAAUB010000018.1"/>
</dbReference>
<comment type="caution">
    <text evidence="3">The sequence shown here is derived from an EMBL/GenBank/DDBJ whole genome shotgun (WGS) entry which is preliminary data.</text>
</comment>
<dbReference type="NCBIfam" id="TIGR03647">
    <property type="entry name" value="Na_symport_sm"/>
    <property type="match status" value="1"/>
</dbReference>
<dbReference type="EMBL" id="JAAAUB010000018">
    <property type="protein sequence ID" value="NMH17422.1"/>
    <property type="molecule type" value="Genomic_DNA"/>
</dbReference>
<dbReference type="Proteomes" id="UP000669605">
    <property type="component" value="Unassembled WGS sequence"/>
</dbReference>
<proteinExistence type="predicted"/>
<reference evidence="3 4" key="1">
    <citation type="journal article" date="2020" name="Curr. Microbiol.">
        <title>Tepidiphilus baoligensis sp. nov., a Novel Bacterium of the Family Hydrogenophilaceae Isolated from an Oil Reservoir.</title>
        <authorList>
            <person name="Zhang X."/>
            <person name="Wang G."/>
            <person name="Ma X."/>
            <person name="Yu J."/>
            <person name="You J."/>
            <person name="Xue Y."/>
            <person name="Ma Y."/>
        </authorList>
    </citation>
    <scope>NUCLEOTIDE SEQUENCE [LARGE SCALE GENOMIC DNA]</scope>
    <source>
        <strain evidence="3 4">B18-69</strain>
    </source>
</reference>
<dbReference type="InterPro" id="IPR019886">
    <property type="entry name" value="Na_symporter_ssu"/>
</dbReference>
<keyword evidence="1" id="KW-1133">Transmembrane helix</keyword>
<evidence type="ECO:0000313" key="3">
    <source>
        <dbReference type="EMBL" id="NMH17422.1"/>
    </source>
</evidence>
<evidence type="ECO:0000259" key="2">
    <source>
        <dbReference type="Pfam" id="PF13937"/>
    </source>
</evidence>
<feature type="transmembrane region" description="Helical" evidence="1">
    <location>
        <begin position="48"/>
        <end position="78"/>
    </location>
</feature>
<keyword evidence="1" id="KW-0472">Membrane</keyword>
<feature type="transmembrane region" description="Helical" evidence="1">
    <location>
        <begin position="23"/>
        <end position="42"/>
    </location>
</feature>
<gene>
    <name evidence="3" type="ORF">GV368_10035</name>
</gene>
<keyword evidence="1" id="KW-0812">Transmembrane</keyword>
<organism evidence="3 4">
    <name type="scientific">Tepidiphilus baoligensis</name>
    <dbReference type="NCBI Taxonomy" id="2698687"/>
    <lineage>
        <taxon>Bacteria</taxon>
        <taxon>Pseudomonadati</taxon>
        <taxon>Pseudomonadota</taxon>
        <taxon>Hydrogenophilia</taxon>
        <taxon>Hydrogenophilales</taxon>
        <taxon>Hydrogenophilaceae</taxon>
        <taxon>Tepidiphilus</taxon>
    </lineage>
</organism>
<protein>
    <submittedName>
        <fullName evidence="3">DUF4212 domain-containing protein</fullName>
    </submittedName>
</protein>
<feature type="domain" description="Sodium symporter small subunit" evidence="2">
    <location>
        <begin position="14"/>
        <end position="85"/>
    </location>
</feature>
<evidence type="ECO:0000313" key="4">
    <source>
        <dbReference type="Proteomes" id="UP000669605"/>
    </source>
</evidence>
<dbReference type="Pfam" id="PF13937">
    <property type="entry name" value="DUF4212"/>
    <property type="match status" value="1"/>
</dbReference>
<sequence length="95" mass="11029">MNASEHDDRQNAARWYWQRTRRLTLALLALWLAFNLGVVWYAEELNTLLIGGVPLGFLLLSTVSLILFTAIATVYALLTNRWERQVRHWGERDDG</sequence>
<evidence type="ECO:0000256" key="1">
    <source>
        <dbReference type="SAM" id="Phobius"/>
    </source>
</evidence>